<evidence type="ECO:0000313" key="3">
    <source>
        <dbReference type="EMBL" id="GAA4712450.1"/>
    </source>
</evidence>
<gene>
    <name evidence="3" type="ORF">GCM10023198_39150</name>
</gene>
<keyword evidence="1" id="KW-0812">Transmembrane</keyword>
<keyword evidence="1" id="KW-0472">Membrane</keyword>
<keyword evidence="4" id="KW-1185">Reference proteome</keyword>
<dbReference type="EMBL" id="BAABHM010000017">
    <property type="protein sequence ID" value="GAA4712450.1"/>
    <property type="molecule type" value="Genomic_DNA"/>
</dbReference>
<reference evidence="4" key="1">
    <citation type="journal article" date="2019" name="Int. J. Syst. Evol. Microbiol.">
        <title>The Global Catalogue of Microorganisms (GCM) 10K type strain sequencing project: providing services to taxonomists for standard genome sequencing and annotation.</title>
        <authorList>
            <consortium name="The Broad Institute Genomics Platform"/>
            <consortium name="The Broad Institute Genome Sequencing Center for Infectious Disease"/>
            <person name="Wu L."/>
            <person name="Ma J."/>
        </authorList>
    </citation>
    <scope>NUCLEOTIDE SEQUENCE [LARGE SCALE GENOMIC DNA]</scope>
    <source>
        <strain evidence="4">JCM 17975</strain>
    </source>
</reference>
<dbReference type="Pfam" id="PF07811">
    <property type="entry name" value="TadE"/>
    <property type="match status" value="1"/>
</dbReference>
<proteinExistence type="predicted"/>
<comment type="caution">
    <text evidence="3">The sequence shown here is derived from an EMBL/GenBank/DDBJ whole genome shotgun (WGS) entry which is preliminary data.</text>
</comment>
<protein>
    <recommendedName>
        <fullName evidence="2">TadE-like domain-containing protein</fullName>
    </recommendedName>
</protein>
<feature type="domain" description="TadE-like" evidence="2">
    <location>
        <begin position="5"/>
        <end position="45"/>
    </location>
</feature>
<evidence type="ECO:0000313" key="4">
    <source>
        <dbReference type="Proteomes" id="UP001500843"/>
    </source>
</evidence>
<organism evidence="3 4">
    <name type="scientific">Promicromonospora umidemergens</name>
    <dbReference type="NCBI Taxonomy" id="629679"/>
    <lineage>
        <taxon>Bacteria</taxon>
        <taxon>Bacillati</taxon>
        <taxon>Actinomycetota</taxon>
        <taxon>Actinomycetes</taxon>
        <taxon>Micrococcales</taxon>
        <taxon>Promicromonosporaceae</taxon>
        <taxon>Promicromonospora</taxon>
    </lineage>
</organism>
<dbReference type="InterPro" id="IPR012495">
    <property type="entry name" value="TadE-like_dom"/>
</dbReference>
<evidence type="ECO:0000256" key="1">
    <source>
        <dbReference type="SAM" id="Phobius"/>
    </source>
</evidence>
<evidence type="ECO:0000259" key="2">
    <source>
        <dbReference type="Pfam" id="PF07811"/>
    </source>
</evidence>
<dbReference type="RefSeq" id="WP_253874224.1">
    <property type="nucleotide sequence ID" value="NZ_BAABHM010000017.1"/>
</dbReference>
<name>A0ABP8XPM9_9MICO</name>
<keyword evidence="1" id="KW-1133">Transmembrane helix</keyword>
<sequence>MDERGAASLQTVLTYPIVLMLIFAMVQGMLYFHAQNTAQSVANGAVQATRVEGGTVDSGYAEAAARLDRGGEAFATVDVSVTRGEEMATATVTGLAPSIVPGFRGLRVEQSATGPVERFTSAVVGP</sequence>
<feature type="transmembrane region" description="Helical" evidence="1">
    <location>
        <begin position="12"/>
        <end position="32"/>
    </location>
</feature>
<dbReference type="Proteomes" id="UP001500843">
    <property type="component" value="Unassembled WGS sequence"/>
</dbReference>
<accession>A0ABP8XPM9</accession>